<accession>A0ABP6QCT4</accession>
<dbReference type="Proteomes" id="UP001501237">
    <property type="component" value="Unassembled WGS sequence"/>
</dbReference>
<organism evidence="2 3">
    <name type="scientific">Actinocorallia longicatena</name>
    <dbReference type="NCBI Taxonomy" id="111803"/>
    <lineage>
        <taxon>Bacteria</taxon>
        <taxon>Bacillati</taxon>
        <taxon>Actinomycetota</taxon>
        <taxon>Actinomycetes</taxon>
        <taxon>Streptosporangiales</taxon>
        <taxon>Thermomonosporaceae</taxon>
        <taxon>Actinocorallia</taxon>
    </lineage>
</organism>
<reference evidence="3" key="1">
    <citation type="journal article" date="2019" name="Int. J. Syst. Evol. Microbiol.">
        <title>The Global Catalogue of Microorganisms (GCM) 10K type strain sequencing project: providing services to taxonomists for standard genome sequencing and annotation.</title>
        <authorList>
            <consortium name="The Broad Institute Genomics Platform"/>
            <consortium name="The Broad Institute Genome Sequencing Center for Infectious Disease"/>
            <person name="Wu L."/>
            <person name="Ma J."/>
        </authorList>
    </citation>
    <scope>NUCLEOTIDE SEQUENCE [LARGE SCALE GENOMIC DNA]</scope>
    <source>
        <strain evidence="3">JCM 9377</strain>
    </source>
</reference>
<sequence>MRRGVGGEVEIGDGTVEQGVPHGPADDRELVPCGREKPAQFLYLGRDDPAQELGDRLALLIV</sequence>
<proteinExistence type="predicted"/>
<gene>
    <name evidence="2" type="ORF">GCM10010468_33090</name>
</gene>
<protein>
    <submittedName>
        <fullName evidence="2">Uncharacterized protein</fullName>
    </submittedName>
</protein>
<name>A0ABP6QCT4_9ACTN</name>
<evidence type="ECO:0000313" key="3">
    <source>
        <dbReference type="Proteomes" id="UP001501237"/>
    </source>
</evidence>
<keyword evidence="3" id="KW-1185">Reference proteome</keyword>
<evidence type="ECO:0000256" key="1">
    <source>
        <dbReference type="SAM" id="MobiDB-lite"/>
    </source>
</evidence>
<feature type="region of interest" description="Disordered" evidence="1">
    <location>
        <begin position="1"/>
        <end position="31"/>
    </location>
</feature>
<dbReference type="EMBL" id="BAAAUV010000007">
    <property type="protein sequence ID" value="GAA3213244.1"/>
    <property type="molecule type" value="Genomic_DNA"/>
</dbReference>
<comment type="caution">
    <text evidence="2">The sequence shown here is derived from an EMBL/GenBank/DDBJ whole genome shotgun (WGS) entry which is preliminary data.</text>
</comment>
<evidence type="ECO:0000313" key="2">
    <source>
        <dbReference type="EMBL" id="GAA3213244.1"/>
    </source>
</evidence>